<dbReference type="EMBL" id="AZHB01000018">
    <property type="protein sequence ID" value="OAA58173.1"/>
    <property type="molecule type" value="Genomic_DNA"/>
</dbReference>
<evidence type="ECO:0000313" key="2">
    <source>
        <dbReference type="Proteomes" id="UP000076744"/>
    </source>
</evidence>
<comment type="caution">
    <text evidence="1">The sequence shown here is derived from an EMBL/GenBank/DDBJ whole genome shotgun (WGS) entry which is preliminary data.</text>
</comment>
<sequence length="410" mass="46672">MYTLRPLASWHYFLHASIFFQVHLRMTHGTEGNFEEALNTPSSLSSPTTRKIKRLEQSLYWSAFKSECEFRVELPLQQSEISLTEYPDLFPSPPSPIPDNSSDSTATDGHTFANEEELELRRHAVRLCSEEESWYYYLTEIALRRISNRIVNTFFRHGRSAWITNLKPSLRMAKEFEAQVSSWSAYLPPAIKHYETTSVIRAPHEGTSNSVTQELSWAIDNRLLEMQTWLYQPFLFYFIHVAKPNLLRRMTSSKNTESSINNLLNSPIATPLGMERVDAVGALPKLDDEEVELLHSMVASGIECCLKTIDVRARGHRHHGLWYDLRSIMTASLILLAIIKSGQDAWIPGGVDTVWGASQGQYWTGSPDQIGGKIGKVLTQFEFWADESPDLVGYKDILVQLVREIRGSSS</sequence>
<dbReference type="RefSeq" id="XP_018702356.1">
    <property type="nucleotide sequence ID" value="XM_018850316.1"/>
</dbReference>
<dbReference type="Proteomes" id="UP000076744">
    <property type="component" value="Unassembled WGS sequence"/>
</dbReference>
<gene>
    <name evidence="1" type="ORF">ISF_06712</name>
</gene>
<dbReference type="AlphaFoldDB" id="A0A167R155"/>
<dbReference type="PANTHER" id="PTHR47785:SF5">
    <property type="entry name" value="ZN(II)2CYS6 TRANSCRIPTION FACTOR (EUROFUNG)"/>
    <property type="match status" value="1"/>
</dbReference>
<proteinExistence type="predicted"/>
<dbReference type="OrthoDB" id="4356994at2759"/>
<protein>
    <submittedName>
        <fullName evidence="1">Fungal transcriptional regulatory protein</fullName>
    </submittedName>
</protein>
<keyword evidence="2" id="KW-1185">Reference proteome</keyword>
<reference evidence="1 2" key="1">
    <citation type="journal article" date="2016" name="Genome Biol. Evol.">
        <title>Divergent and convergent evolution of fungal pathogenicity.</title>
        <authorList>
            <person name="Shang Y."/>
            <person name="Xiao G."/>
            <person name="Zheng P."/>
            <person name="Cen K."/>
            <person name="Zhan S."/>
            <person name="Wang C."/>
        </authorList>
    </citation>
    <scope>NUCLEOTIDE SEQUENCE [LARGE SCALE GENOMIC DNA]</scope>
    <source>
        <strain evidence="1 2">ARSEF 2679</strain>
    </source>
</reference>
<organism evidence="1 2">
    <name type="scientific">Cordyceps fumosorosea (strain ARSEF 2679)</name>
    <name type="common">Isaria fumosorosea</name>
    <dbReference type="NCBI Taxonomy" id="1081104"/>
    <lineage>
        <taxon>Eukaryota</taxon>
        <taxon>Fungi</taxon>
        <taxon>Dikarya</taxon>
        <taxon>Ascomycota</taxon>
        <taxon>Pezizomycotina</taxon>
        <taxon>Sordariomycetes</taxon>
        <taxon>Hypocreomycetidae</taxon>
        <taxon>Hypocreales</taxon>
        <taxon>Cordycipitaceae</taxon>
        <taxon>Cordyceps</taxon>
    </lineage>
</organism>
<dbReference type="GeneID" id="30023004"/>
<evidence type="ECO:0000313" key="1">
    <source>
        <dbReference type="EMBL" id="OAA58173.1"/>
    </source>
</evidence>
<dbReference type="InterPro" id="IPR053181">
    <property type="entry name" value="EcdB-like_regulator"/>
</dbReference>
<dbReference type="STRING" id="1081104.A0A167R155"/>
<accession>A0A167R155</accession>
<dbReference type="PANTHER" id="PTHR47785">
    <property type="entry name" value="ZN(II)2CYS6 TRANSCRIPTION FACTOR (EUROFUNG)-RELATED-RELATED"/>
    <property type="match status" value="1"/>
</dbReference>
<name>A0A167R155_CORFA</name>